<keyword evidence="3" id="KW-1185">Reference proteome</keyword>
<dbReference type="RefSeq" id="WP_395417154.1">
    <property type="nucleotide sequence ID" value="NZ_JBIPKE010000015.1"/>
</dbReference>
<reference evidence="2 3" key="1">
    <citation type="journal article" date="2013" name="Int. J. Syst. Evol. Microbiol.">
        <title>Marinoscillum luteum sp. nov., isolated from marine sediment.</title>
        <authorList>
            <person name="Cha I.T."/>
            <person name="Park S.J."/>
            <person name="Kim S.J."/>
            <person name="Kim J.G."/>
            <person name="Jung M.Y."/>
            <person name="Shin K.S."/>
            <person name="Kwon K.K."/>
            <person name="Yang S.H."/>
            <person name="Seo Y.S."/>
            <person name="Rhee S.K."/>
        </authorList>
    </citation>
    <scope>NUCLEOTIDE SEQUENCE [LARGE SCALE GENOMIC DNA]</scope>
    <source>
        <strain evidence="2 3">KCTC 23939</strain>
    </source>
</reference>
<evidence type="ECO:0000313" key="2">
    <source>
        <dbReference type="EMBL" id="MFH6983604.1"/>
    </source>
</evidence>
<organism evidence="2 3">
    <name type="scientific">Marinoscillum luteum</name>
    <dbReference type="NCBI Taxonomy" id="861051"/>
    <lineage>
        <taxon>Bacteria</taxon>
        <taxon>Pseudomonadati</taxon>
        <taxon>Bacteroidota</taxon>
        <taxon>Cytophagia</taxon>
        <taxon>Cytophagales</taxon>
        <taxon>Reichenbachiellaceae</taxon>
        <taxon>Marinoscillum</taxon>
    </lineage>
</organism>
<evidence type="ECO:0008006" key="4">
    <source>
        <dbReference type="Google" id="ProtNLM"/>
    </source>
</evidence>
<proteinExistence type="predicted"/>
<sequence>MKRFDQANERFEKAVRKLQDNLQYLADQDKVSDRFLNIQNQIIKALIDYQHEVITTLQAYDQLAIELSLKGSAGYHQLLNDKESLEAICIIHGIMDFPAWIAKGNSYLVQEAICHYKNGEVQLSSSIVEMIRGLEAGEREQLWRILNKNVQARWERELAEMKMNAYA</sequence>
<feature type="coiled-coil region" evidence="1">
    <location>
        <begin position="1"/>
        <end position="28"/>
    </location>
</feature>
<keyword evidence="1" id="KW-0175">Coiled coil</keyword>
<evidence type="ECO:0000256" key="1">
    <source>
        <dbReference type="SAM" id="Coils"/>
    </source>
</evidence>
<dbReference type="EMBL" id="JBIPKE010000015">
    <property type="protein sequence ID" value="MFH6983604.1"/>
    <property type="molecule type" value="Genomic_DNA"/>
</dbReference>
<accession>A0ABW7NA24</accession>
<protein>
    <recommendedName>
        <fullName evidence="4">DUF2383 domain-containing protein</fullName>
    </recommendedName>
</protein>
<gene>
    <name evidence="2" type="ORF">ACHKAR_09150</name>
</gene>
<comment type="caution">
    <text evidence="2">The sequence shown here is derived from an EMBL/GenBank/DDBJ whole genome shotgun (WGS) entry which is preliminary data.</text>
</comment>
<name>A0ABW7NA24_9BACT</name>
<dbReference type="Proteomes" id="UP001610063">
    <property type="component" value="Unassembled WGS sequence"/>
</dbReference>
<evidence type="ECO:0000313" key="3">
    <source>
        <dbReference type="Proteomes" id="UP001610063"/>
    </source>
</evidence>